<keyword evidence="6 9" id="KW-0822">Tryptophan biosynthesis</keyword>
<comment type="caution">
    <text evidence="11">The sequence shown here is derived from an EMBL/GenBank/DDBJ whole genome shotgun (WGS) entry which is preliminary data.</text>
</comment>
<dbReference type="Gene3D" id="3.20.20.70">
    <property type="entry name" value="Aldolase class I"/>
    <property type="match status" value="1"/>
</dbReference>
<gene>
    <name evidence="9" type="primary">trpF</name>
    <name evidence="11" type="ORF">NF27_EY01110</name>
</gene>
<comment type="catalytic activity">
    <reaction evidence="1 9">
        <text>N-(5-phospho-beta-D-ribosyl)anthranilate = 1-(2-carboxyphenylamino)-1-deoxy-D-ribulose 5-phosphate</text>
        <dbReference type="Rhea" id="RHEA:21540"/>
        <dbReference type="ChEBI" id="CHEBI:18277"/>
        <dbReference type="ChEBI" id="CHEBI:58613"/>
        <dbReference type="EC" id="5.3.1.24"/>
    </reaction>
</comment>
<dbReference type="AlphaFoldDB" id="A0A0C1QYE1"/>
<evidence type="ECO:0000256" key="4">
    <source>
        <dbReference type="ARBA" id="ARBA00022272"/>
    </source>
</evidence>
<feature type="domain" description="N-(5'phosphoribosyl) anthranilate isomerase (PRAI)" evidence="10">
    <location>
        <begin position="13"/>
        <end position="214"/>
    </location>
</feature>
<dbReference type="GO" id="GO:0004640">
    <property type="term" value="F:phosphoribosylanthranilate isomerase activity"/>
    <property type="evidence" value="ECO:0007669"/>
    <property type="project" value="UniProtKB-UniRule"/>
</dbReference>
<evidence type="ECO:0000256" key="3">
    <source>
        <dbReference type="ARBA" id="ARBA00012572"/>
    </source>
</evidence>
<proteinExistence type="inferred from homology"/>
<dbReference type="EC" id="5.3.1.24" evidence="3 9"/>
<dbReference type="Proteomes" id="UP000031258">
    <property type="component" value="Unassembled WGS sequence"/>
</dbReference>
<dbReference type="HAMAP" id="MF_00135">
    <property type="entry name" value="PRAI"/>
    <property type="match status" value="1"/>
</dbReference>
<organism evidence="11 12">
    <name type="scientific">Candidatus Jidaibacter acanthamoebae</name>
    <dbReference type="NCBI Taxonomy" id="86105"/>
    <lineage>
        <taxon>Bacteria</taxon>
        <taxon>Pseudomonadati</taxon>
        <taxon>Pseudomonadota</taxon>
        <taxon>Alphaproteobacteria</taxon>
        <taxon>Rickettsiales</taxon>
        <taxon>Candidatus Midichloriaceae</taxon>
        <taxon>Candidatus Jidaibacter</taxon>
    </lineage>
</organism>
<dbReference type="InterPro" id="IPR013785">
    <property type="entry name" value="Aldolase_TIM"/>
</dbReference>
<evidence type="ECO:0000256" key="7">
    <source>
        <dbReference type="ARBA" id="ARBA00023141"/>
    </source>
</evidence>
<dbReference type="SUPFAM" id="SSF51366">
    <property type="entry name" value="Ribulose-phoshate binding barrel"/>
    <property type="match status" value="1"/>
</dbReference>
<dbReference type="InterPro" id="IPR011060">
    <property type="entry name" value="RibuloseP-bd_barrel"/>
</dbReference>
<evidence type="ECO:0000313" key="12">
    <source>
        <dbReference type="Proteomes" id="UP000031258"/>
    </source>
</evidence>
<dbReference type="GO" id="GO:0000162">
    <property type="term" value="P:L-tryptophan biosynthetic process"/>
    <property type="evidence" value="ECO:0007669"/>
    <property type="project" value="UniProtKB-UniRule"/>
</dbReference>
<evidence type="ECO:0000256" key="5">
    <source>
        <dbReference type="ARBA" id="ARBA00022605"/>
    </source>
</evidence>
<evidence type="ECO:0000256" key="1">
    <source>
        <dbReference type="ARBA" id="ARBA00001164"/>
    </source>
</evidence>
<evidence type="ECO:0000259" key="10">
    <source>
        <dbReference type="Pfam" id="PF00697"/>
    </source>
</evidence>
<name>A0A0C1QYE1_9RICK</name>
<keyword evidence="7 9" id="KW-0057">Aromatic amino acid biosynthesis</keyword>
<dbReference type="InterPro" id="IPR001240">
    <property type="entry name" value="PRAI_dom"/>
</dbReference>
<keyword evidence="8 9" id="KW-0413">Isomerase</keyword>
<dbReference type="STRING" id="86105.NF27_EY01110"/>
<comment type="similarity">
    <text evidence="9">Belongs to the TrpF family.</text>
</comment>
<evidence type="ECO:0000313" key="11">
    <source>
        <dbReference type="EMBL" id="KIE05015.1"/>
    </source>
</evidence>
<keyword evidence="5 9" id="KW-0028">Amino-acid biosynthesis</keyword>
<evidence type="ECO:0000256" key="2">
    <source>
        <dbReference type="ARBA" id="ARBA00004664"/>
    </source>
</evidence>
<dbReference type="PANTHER" id="PTHR42894">
    <property type="entry name" value="N-(5'-PHOSPHORIBOSYL)ANTHRANILATE ISOMERASE"/>
    <property type="match status" value="1"/>
</dbReference>
<accession>A0A0C1QYE1</accession>
<evidence type="ECO:0000256" key="6">
    <source>
        <dbReference type="ARBA" id="ARBA00022822"/>
    </source>
</evidence>
<protein>
    <recommendedName>
        <fullName evidence="4 9">N-(5'-phosphoribosyl)anthranilate isomerase</fullName>
        <shortName evidence="9">PRAI</shortName>
        <ecNumber evidence="3 9">5.3.1.24</ecNumber>
    </recommendedName>
</protein>
<evidence type="ECO:0000256" key="8">
    <source>
        <dbReference type="ARBA" id="ARBA00023235"/>
    </source>
</evidence>
<dbReference type="Pfam" id="PF00697">
    <property type="entry name" value="PRAI"/>
    <property type="match status" value="1"/>
</dbReference>
<dbReference type="InterPro" id="IPR044643">
    <property type="entry name" value="TrpF_fam"/>
</dbReference>
<dbReference type="UniPathway" id="UPA00035">
    <property type="reaction ID" value="UER00042"/>
</dbReference>
<reference evidence="11 12" key="1">
    <citation type="submission" date="2014-11" db="EMBL/GenBank/DDBJ databases">
        <title>A Rickettsiales Symbiont of Amoebae With Ancient Features.</title>
        <authorList>
            <person name="Schulz F."/>
            <person name="Martijn J."/>
            <person name="Wascher F."/>
            <person name="Kostanjsek R."/>
            <person name="Ettema T.J."/>
            <person name="Horn M."/>
        </authorList>
    </citation>
    <scope>NUCLEOTIDE SEQUENCE [LARGE SCALE GENOMIC DNA]</scope>
    <source>
        <strain evidence="11 12">UWC36</strain>
    </source>
</reference>
<keyword evidence="12" id="KW-1185">Reference proteome</keyword>
<dbReference type="CDD" id="cd00405">
    <property type="entry name" value="PRAI"/>
    <property type="match status" value="1"/>
</dbReference>
<dbReference type="PANTHER" id="PTHR42894:SF1">
    <property type="entry name" value="N-(5'-PHOSPHORIBOSYL)ANTHRANILATE ISOMERASE"/>
    <property type="match status" value="1"/>
</dbReference>
<evidence type="ECO:0000256" key="9">
    <source>
        <dbReference type="HAMAP-Rule" id="MF_00135"/>
    </source>
</evidence>
<sequence length="221" mass="25598">MSYGLYRFMVPKIKICGLTNLEAVNAAVKNKVDYISCVFYKYSPRNITPQFAESITEEIPNRIQKIAVLSTYESNIEDIIKYYKPEILQFHSDEEVDDILKIKSRFGLPIIKTIRVNKLEDLKVINKYSEIADMYLFESYSDNNLYIDKPGNKFDWSLLKKVKIDKPWFLSGSLDKYNVNYARRVSGAVMINASVTLESSPGIKDPNMIEDFIKSVRNPNY</sequence>
<dbReference type="EMBL" id="JSWE01000124">
    <property type="protein sequence ID" value="KIE05015.1"/>
    <property type="molecule type" value="Genomic_DNA"/>
</dbReference>
<comment type="pathway">
    <text evidence="2 9">Amino-acid biosynthesis; L-tryptophan biosynthesis; L-tryptophan from chorismate: step 3/5.</text>
</comment>